<comment type="caution">
    <text evidence="2">The sequence shown here is derived from an EMBL/GenBank/DDBJ whole genome shotgun (WGS) entry which is preliminary data.</text>
</comment>
<keyword evidence="1" id="KW-1133">Transmembrane helix</keyword>
<keyword evidence="3" id="KW-1185">Reference proteome</keyword>
<dbReference type="EMBL" id="JBHUFV010000105">
    <property type="protein sequence ID" value="MFD1940339.1"/>
    <property type="molecule type" value="Genomic_DNA"/>
</dbReference>
<proteinExistence type="predicted"/>
<evidence type="ECO:0000313" key="3">
    <source>
        <dbReference type="Proteomes" id="UP001597368"/>
    </source>
</evidence>
<evidence type="ECO:0000256" key="1">
    <source>
        <dbReference type="SAM" id="Phobius"/>
    </source>
</evidence>
<gene>
    <name evidence="2" type="ORF">ACFSKW_53660</name>
</gene>
<reference evidence="3" key="1">
    <citation type="journal article" date="2019" name="Int. J. Syst. Evol. Microbiol.">
        <title>The Global Catalogue of Microorganisms (GCM) 10K type strain sequencing project: providing services to taxonomists for standard genome sequencing and annotation.</title>
        <authorList>
            <consortium name="The Broad Institute Genomics Platform"/>
            <consortium name="The Broad Institute Genome Sequencing Center for Infectious Disease"/>
            <person name="Wu L."/>
            <person name="Ma J."/>
        </authorList>
    </citation>
    <scope>NUCLEOTIDE SEQUENCE [LARGE SCALE GENOMIC DNA]</scope>
    <source>
        <strain evidence="3">ICMP 6774ER</strain>
    </source>
</reference>
<feature type="transmembrane region" description="Helical" evidence="1">
    <location>
        <begin position="38"/>
        <end position="55"/>
    </location>
</feature>
<organism evidence="2 3">
    <name type="scientific">Nonomuraea mangrovi</name>
    <dbReference type="NCBI Taxonomy" id="2316207"/>
    <lineage>
        <taxon>Bacteria</taxon>
        <taxon>Bacillati</taxon>
        <taxon>Actinomycetota</taxon>
        <taxon>Actinomycetes</taxon>
        <taxon>Streptosporangiales</taxon>
        <taxon>Streptosporangiaceae</taxon>
        <taxon>Nonomuraea</taxon>
    </lineage>
</organism>
<keyword evidence="1" id="KW-0472">Membrane</keyword>
<name>A0ABW4TGY2_9ACTN</name>
<dbReference type="Proteomes" id="UP001597368">
    <property type="component" value="Unassembled WGS sequence"/>
</dbReference>
<protein>
    <submittedName>
        <fullName evidence="2">Uncharacterized protein</fullName>
    </submittedName>
</protein>
<evidence type="ECO:0000313" key="2">
    <source>
        <dbReference type="EMBL" id="MFD1940339.1"/>
    </source>
</evidence>
<sequence length="64" mass="7047">MWRTATDWAALALVTGFAVLWTGVVVFAADTTPAWIRAAQVLFGVLLAGWSVHKARSLRARHVR</sequence>
<accession>A0ABW4TGY2</accession>
<keyword evidence="1" id="KW-0812">Transmembrane</keyword>
<dbReference type="RefSeq" id="WP_379583431.1">
    <property type="nucleotide sequence ID" value="NZ_JBHUFV010000105.1"/>
</dbReference>